<dbReference type="InterPro" id="IPR044924">
    <property type="entry name" value="HAD-SF_hydro_IA_REG-2-like_cap"/>
</dbReference>
<proteinExistence type="predicted"/>
<dbReference type="Pfam" id="PF00702">
    <property type="entry name" value="Hydrolase"/>
    <property type="match status" value="1"/>
</dbReference>
<keyword evidence="3" id="KW-1185">Reference proteome</keyword>
<dbReference type="InterPro" id="IPR051828">
    <property type="entry name" value="HAD-like_hydrolase_domain"/>
</dbReference>
<dbReference type="SUPFAM" id="SSF56784">
    <property type="entry name" value="HAD-like"/>
    <property type="match status" value="1"/>
</dbReference>
<reference evidence="2" key="1">
    <citation type="journal article" date="2023" name="Mol. Phylogenet. Evol.">
        <title>Genome-scale phylogeny and comparative genomics of the fungal order Sordariales.</title>
        <authorList>
            <person name="Hensen N."/>
            <person name="Bonometti L."/>
            <person name="Westerberg I."/>
            <person name="Brannstrom I.O."/>
            <person name="Guillou S."/>
            <person name="Cros-Aarteil S."/>
            <person name="Calhoun S."/>
            <person name="Haridas S."/>
            <person name="Kuo A."/>
            <person name="Mondo S."/>
            <person name="Pangilinan J."/>
            <person name="Riley R."/>
            <person name="LaButti K."/>
            <person name="Andreopoulos B."/>
            <person name="Lipzen A."/>
            <person name="Chen C."/>
            <person name="Yan M."/>
            <person name="Daum C."/>
            <person name="Ng V."/>
            <person name="Clum A."/>
            <person name="Steindorff A."/>
            <person name="Ohm R.A."/>
            <person name="Martin F."/>
            <person name="Silar P."/>
            <person name="Natvig D.O."/>
            <person name="Lalanne C."/>
            <person name="Gautier V."/>
            <person name="Ament-Velasquez S.L."/>
            <person name="Kruys A."/>
            <person name="Hutchinson M.I."/>
            <person name="Powell A.J."/>
            <person name="Barry K."/>
            <person name="Miller A.N."/>
            <person name="Grigoriev I.V."/>
            <person name="Debuchy R."/>
            <person name="Gladieux P."/>
            <person name="Hiltunen Thoren M."/>
            <person name="Johannesson H."/>
        </authorList>
    </citation>
    <scope>NUCLEOTIDE SEQUENCE</scope>
    <source>
        <strain evidence="2">CBS 168.71</strain>
    </source>
</reference>
<dbReference type="InterPro" id="IPR036412">
    <property type="entry name" value="HAD-like_sf"/>
</dbReference>
<protein>
    <submittedName>
        <fullName evidence="2">Uncharacterized protein</fullName>
    </submittedName>
</protein>
<organism evidence="2 3">
    <name type="scientific">Chaetomium fimeti</name>
    <dbReference type="NCBI Taxonomy" id="1854472"/>
    <lineage>
        <taxon>Eukaryota</taxon>
        <taxon>Fungi</taxon>
        <taxon>Dikarya</taxon>
        <taxon>Ascomycota</taxon>
        <taxon>Pezizomycotina</taxon>
        <taxon>Sordariomycetes</taxon>
        <taxon>Sordariomycetidae</taxon>
        <taxon>Sordariales</taxon>
        <taxon>Chaetomiaceae</taxon>
        <taxon>Chaetomium</taxon>
    </lineage>
</organism>
<dbReference type="PANTHER" id="PTHR46191">
    <property type="match status" value="1"/>
</dbReference>
<dbReference type="GO" id="GO:0005634">
    <property type="term" value="C:nucleus"/>
    <property type="evidence" value="ECO:0007669"/>
    <property type="project" value="TreeGrafter"/>
</dbReference>
<gene>
    <name evidence="2" type="ORF">B0H64DRAFT_419998</name>
</gene>
<dbReference type="Gene3D" id="3.40.50.1000">
    <property type="entry name" value="HAD superfamily/HAD-like"/>
    <property type="match status" value="1"/>
</dbReference>
<sequence>MARRNLLVCFDAFGTLFHPKFPVAEQYATVARQCGLDGFSTEDVQASFKKAFSAESKAHPNYGKASGMGAPRWWTNVITKTFQPLAGNGVDLPKDLAPKLLHRFASGEGYALSPGVASLLRSLKQSVPAPSHPQIPPIVGVITNSDDRVPSILTSLGLRVHPLRFGSNTSPDTDTNPNTPQQEQHASAYDIDLHCMSYDVGFAKPDRRIFDAAEGMADQLAAAAASAASTRGGGGGVVLPWLKVYVGDEYGKDVVGARGAGWNAILIDHGGSGEGKEGGELEWLGDGPLEEVFPLDGPPRAVRSGSVQGVLTWLGKEVRRGKGERYGM</sequence>
<name>A0AAE0H851_9PEZI</name>
<feature type="region of interest" description="Disordered" evidence="1">
    <location>
        <begin position="164"/>
        <end position="184"/>
    </location>
</feature>
<dbReference type="InterPro" id="IPR023214">
    <property type="entry name" value="HAD_sf"/>
</dbReference>
<dbReference type="Proteomes" id="UP001278766">
    <property type="component" value="Unassembled WGS sequence"/>
</dbReference>
<evidence type="ECO:0000313" key="2">
    <source>
        <dbReference type="EMBL" id="KAK3291733.1"/>
    </source>
</evidence>
<accession>A0AAE0H851</accession>
<dbReference type="AlphaFoldDB" id="A0AAE0H851"/>
<evidence type="ECO:0000256" key="1">
    <source>
        <dbReference type="SAM" id="MobiDB-lite"/>
    </source>
</evidence>
<feature type="compositionally biased region" description="Low complexity" evidence="1">
    <location>
        <begin position="167"/>
        <end position="180"/>
    </location>
</feature>
<dbReference type="EMBL" id="JAUEPN010000008">
    <property type="protein sequence ID" value="KAK3291733.1"/>
    <property type="molecule type" value="Genomic_DNA"/>
</dbReference>
<evidence type="ECO:0000313" key="3">
    <source>
        <dbReference type="Proteomes" id="UP001278766"/>
    </source>
</evidence>
<dbReference type="Gene3D" id="1.10.150.720">
    <property type="entry name" value="Haloacid dehalogenase-like hydrolase"/>
    <property type="match status" value="1"/>
</dbReference>
<dbReference type="RefSeq" id="XP_062655247.1">
    <property type="nucleotide sequence ID" value="XM_062805425.1"/>
</dbReference>
<dbReference type="GeneID" id="87842373"/>
<dbReference type="PANTHER" id="PTHR46191:SF2">
    <property type="entry name" value="HALOACID DEHALOGENASE-LIKE HYDROLASE DOMAIN-CONTAINING PROTEIN 3"/>
    <property type="match status" value="1"/>
</dbReference>
<reference evidence="2" key="2">
    <citation type="submission" date="2023-06" db="EMBL/GenBank/DDBJ databases">
        <authorList>
            <consortium name="Lawrence Berkeley National Laboratory"/>
            <person name="Haridas S."/>
            <person name="Hensen N."/>
            <person name="Bonometti L."/>
            <person name="Westerberg I."/>
            <person name="Brannstrom I.O."/>
            <person name="Guillou S."/>
            <person name="Cros-Aarteil S."/>
            <person name="Calhoun S."/>
            <person name="Kuo A."/>
            <person name="Mondo S."/>
            <person name="Pangilinan J."/>
            <person name="Riley R."/>
            <person name="Labutti K."/>
            <person name="Andreopoulos B."/>
            <person name="Lipzen A."/>
            <person name="Chen C."/>
            <person name="Yanf M."/>
            <person name="Daum C."/>
            <person name="Ng V."/>
            <person name="Clum A."/>
            <person name="Steindorff A."/>
            <person name="Ohm R."/>
            <person name="Martin F."/>
            <person name="Silar P."/>
            <person name="Natvig D."/>
            <person name="Lalanne C."/>
            <person name="Gautier V."/>
            <person name="Ament-Velasquez S.L."/>
            <person name="Kruys A."/>
            <person name="Hutchinson M.I."/>
            <person name="Powell A.J."/>
            <person name="Barry K."/>
            <person name="Miller A.N."/>
            <person name="Grigoriev I.V."/>
            <person name="Debuchy R."/>
            <person name="Gladieux P."/>
            <person name="Thoren M.H."/>
            <person name="Johannesson H."/>
        </authorList>
    </citation>
    <scope>NUCLEOTIDE SEQUENCE</scope>
    <source>
        <strain evidence="2">CBS 168.71</strain>
    </source>
</reference>
<comment type="caution">
    <text evidence="2">The sequence shown here is derived from an EMBL/GenBank/DDBJ whole genome shotgun (WGS) entry which is preliminary data.</text>
</comment>